<dbReference type="InterPro" id="IPR001959">
    <property type="entry name" value="Transposase"/>
</dbReference>
<reference evidence="3 4" key="1">
    <citation type="submission" date="2016-10" db="EMBL/GenBank/DDBJ databases">
        <authorList>
            <person name="de Groot N.N."/>
        </authorList>
    </citation>
    <scope>NUCLEOTIDE SEQUENCE [LARGE SCALE GENOMIC DNA]</scope>
    <source>
        <strain evidence="3 4">DSM 44778</strain>
    </source>
</reference>
<dbReference type="AlphaFoldDB" id="A0A1I3S7N6"/>
<evidence type="ECO:0000256" key="1">
    <source>
        <dbReference type="SAM" id="MobiDB-lite"/>
    </source>
</evidence>
<name>A0A1I3S7N6_9BACL</name>
<feature type="domain" description="Probable transposase IS891/IS1136/IS1341" evidence="2">
    <location>
        <begin position="9"/>
        <end position="121"/>
    </location>
</feature>
<protein>
    <submittedName>
        <fullName evidence="3">Putative transposase</fullName>
    </submittedName>
</protein>
<feature type="compositionally biased region" description="Basic residues" evidence="1">
    <location>
        <begin position="45"/>
        <end position="62"/>
    </location>
</feature>
<accession>A0A1I3S7N6</accession>
<evidence type="ECO:0000313" key="4">
    <source>
        <dbReference type="Proteomes" id="UP000199545"/>
    </source>
</evidence>
<keyword evidence="4" id="KW-1185">Reference proteome</keyword>
<proteinExistence type="predicted"/>
<sequence>MTDSTYTDGVGVDLGLKYFVMTSKGHPFKNINKSSAVERVEKPLKRAQRALSRKLKSRKKRGEKSAAGGGSNMAKNVLRVQKLRARLKRMRDAYHAWVVSMLVKARPAYITIEKLHVKGMM</sequence>
<dbReference type="Proteomes" id="UP000199545">
    <property type="component" value="Unassembled WGS sequence"/>
</dbReference>
<dbReference type="EMBL" id="FORR01000012">
    <property type="protein sequence ID" value="SFJ54022.1"/>
    <property type="molecule type" value="Genomic_DNA"/>
</dbReference>
<feature type="region of interest" description="Disordered" evidence="1">
    <location>
        <begin position="42"/>
        <end position="74"/>
    </location>
</feature>
<evidence type="ECO:0000313" key="3">
    <source>
        <dbReference type="EMBL" id="SFJ54022.1"/>
    </source>
</evidence>
<dbReference type="Pfam" id="PF01385">
    <property type="entry name" value="OrfB_IS605"/>
    <property type="match status" value="1"/>
</dbReference>
<evidence type="ECO:0000259" key="2">
    <source>
        <dbReference type="Pfam" id="PF01385"/>
    </source>
</evidence>
<gene>
    <name evidence="3" type="ORF">SAMN05421852_11228</name>
</gene>
<dbReference type="STRING" id="46223.SAMN05421852_11228"/>
<organism evidence="3 4">
    <name type="scientific">Thermoflavimicrobium dichotomicum</name>
    <dbReference type="NCBI Taxonomy" id="46223"/>
    <lineage>
        <taxon>Bacteria</taxon>
        <taxon>Bacillati</taxon>
        <taxon>Bacillota</taxon>
        <taxon>Bacilli</taxon>
        <taxon>Bacillales</taxon>
        <taxon>Thermoactinomycetaceae</taxon>
        <taxon>Thermoflavimicrobium</taxon>
    </lineage>
</organism>